<reference evidence="3" key="1">
    <citation type="submission" date="2017-11" db="EMBL/GenBank/DDBJ databases">
        <authorList>
            <person name="Lima N.C."/>
            <person name="Parody-Merino A.M."/>
            <person name="Battley P.F."/>
            <person name="Fidler A.E."/>
            <person name="Prosdocimi F."/>
        </authorList>
    </citation>
    <scope>NUCLEOTIDE SEQUENCE [LARGE SCALE GENOMIC DNA]</scope>
</reference>
<dbReference type="AlphaFoldDB" id="A0A2I0TAZ8"/>
<feature type="region of interest" description="Disordered" evidence="1">
    <location>
        <begin position="25"/>
        <end position="45"/>
    </location>
</feature>
<evidence type="ECO:0000313" key="2">
    <source>
        <dbReference type="EMBL" id="PKU30955.1"/>
    </source>
</evidence>
<feature type="compositionally biased region" description="Basic and acidic residues" evidence="1">
    <location>
        <begin position="34"/>
        <end position="45"/>
    </location>
</feature>
<dbReference type="EMBL" id="KZ513671">
    <property type="protein sequence ID" value="PKU30955.1"/>
    <property type="molecule type" value="Genomic_DNA"/>
</dbReference>
<dbReference type="Proteomes" id="UP000233556">
    <property type="component" value="Unassembled WGS sequence"/>
</dbReference>
<sequence>MLNGNKTFRFERHRFDTPYAELLGSCRSSPASPETEKTPLEKDTGLDEYYPPGLPMKYPTLHITQTRSPVVIMHLLPSFRRKRAINELFVEFLVCFSKRFESGWGFLA</sequence>
<protein>
    <submittedName>
        <fullName evidence="2">Uncharacterized protein</fullName>
    </submittedName>
</protein>
<evidence type="ECO:0000256" key="1">
    <source>
        <dbReference type="SAM" id="MobiDB-lite"/>
    </source>
</evidence>
<name>A0A2I0TAZ8_LIMLA</name>
<accession>A0A2I0TAZ8</accession>
<gene>
    <name evidence="2" type="ORF">llap_18740</name>
</gene>
<keyword evidence="3" id="KW-1185">Reference proteome</keyword>
<reference evidence="3" key="2">
    <citation type="submission" date="2017-12" db="EMBL/GenBank/DDBJ databases">
        <title>Genome sequence of the Bar-tailed Godwit (Limosa lapponica baueri).</title>
        <authorList>
            <person name="Lima N.C.B."/>
            <person name="Parody-Merino A.M."/>
            <person name="Battley P.F."/>
            <person name="Fidler A.E."/>
            <person name="Prosdocimi F."/>
        </authorList>
    </citation>
    <scope>NUCLEOTIDE SEQUENCE [LARGE SCALE GENOMIC DNA]</scope>
</reference>
<evidence type="ECO:0000313" key="3">
    <source>
        <dbReference type="Proteomes" id="UP000233556"/>
    </source>
</evidence>
<organism evidence="2 3">
    <name type="scientific">Limosa lapponica baueri</name>
    <dbReference type="NCBI Taxonomy" id="1758121"/>
    <lineage>
        <taxon>Eukaryota</taxon>
        <taxon>Metazoa</taxon>
        <taxon>Chordata</taxon>
        <taxon>Craniata</taxon>
        <taxon>Vertebrata</taxon>
        <taxon>Euteleostomi</taxon>
        <taxon>Archelosauria</taxon>
        <taxon>Archosauria</taxon>
        <taxon>Dinosauria</taxon>
        <taxon>Saurischia</taxon>
        <taxon>Theropoda</taxon>
        <taxon>Coelurosauria</taxon>
        <taxon>Aves</taxon>
        <taxon>Neognathae</taxon>
        <taxon>Neoaves</taxon>
        <taxon>Charadriiformes</taxon>
        <taxon>Scolopacidae</taxon>
        <taxon>Limosa</taxon>
    </lineage>
</organism>
<proteinExistence type="predicted"/>